<evidence type="ECO:0000313" key="1">
    <source>
        <dbReference type="EMBL" id="KAJ1204271.1"/>
    </source>
</evidence>
<name>A0AAV7VUM9_PLEWA</name>
<reference evidence="1" key="1">
    <citation type="journal article" date="2022" name="bioRxiv">
        <title>Sequencing and chromosome-scale assembly of the giantPleurodeles waltlgenome.</title>
        <authorList>
            <person name="Brown T."/>
            <person name="Elewa A."/>
            <person name="Iarovenko S."/>
            <person name="Subramanian E."/>
            <person name="Araus A.J."/>
            <person name="Petzold A."/>
            <person name="Susuki M."/>
            <person name="Suzuki K.-i.T."/>
            <person name="Hayashi T."/>
            <person name="Toyoda A."/>
            <person name="Oliveira C."/>
            <person name="Osipova E."/>
            <person name="Leigh N.D."/>
            <person name="Simon A."/>
            <person name="Yun M.H."/>
        </authorList>
    </citation>
    <scope>NUCLEOTIDE SEQUENCE</scope>
    <source>
        <strain evidence="1">20211129_DDA</strain>
        <tissue evidence="1">Liver</tissue>
    </source>
</reference>
<dbReference type="AlphaFoldDB" id="A0AAV7VUM9"/>
<protein>
    <recommendedName>
        <fullName evidence="3">Reverse transcriptase zinc-binding domain-containing protein</fullName>
    </recommendedName>
</protein>
<keyword evidence="2" id="KW-1185">Reference proteome</keyword>
<accession>A0AAV7VUM9</accession>
<organism evidence="1 2">
    <name type="scientific">Pleurodeles waltl</name>
    <name type="common">Iberian ribbed newt</name>
    <dbReference type="NCBI Taxonomy" id="8319"/>
    <lineage>
        <taxon>Eukaryota</taxon>
        <taxon>Metazoa</taxon>
        <taxon>Chordata</taxon>
        <taxon>Craniata</taxon>
        <taxon>Vertebrata</taxon>
        <taxon>Euteleostomi</taxon>
        <taxon>Amphibia</taxon>
        <taxon>Batrachia</taxon>
        <taxon>Caudata</taxon>
        <taxon>Salamandroidea</taxon>
        <taxon>Salamandridae</taxon>
        <taxon>Pleurodelinae</taxon>
        <taxon>Pleurodeles</taxon>
    </lineage>
</organism>
<sequence length="97" mass="11359">MRTDSITPLVSLKKTWEKDLNRDIPEEEWGRVLRNLLKATRNARFKLLNFYVLHQAYLTPARINKNFGKVTECCPRCGLIGAEFSHMFWGCPTLELF</sequence>
<evidence type="ECO:0000313" key="2">
    <source>
        <dbReference type="Proteomes" id="UP001066276"/>
    </source>
</evidence>
<evidence type="ECO:0008006" key="3">
    <source>
        <dbReference type="Google" id="ProtNLM"/>
    </source>
</evidence>
<proteinExistence type="predicted"/>
<dbReference type="Proteomes" id="UP001066276">
    <property type="component" value="Chromosome 2_1"/>
</dbReference>
<gene>
    <name evidence="1" type="ORF">NDU88_008052</name>
</gene>
<dbReference type="EMBL" id="JANPWB010000003">
    <property type="protein sequence ID" value="KAJ1204271.1"/>
    <property type="molecule type" value="Genomic_DNA"/>
</dbReference>
<comment type="caution">
    <text evidence="1">The sequence shown here is derived from an EMBL/GenBank/DDBJ whole genome shotgun (WGS) entry which is preliminary data.</text>
</comment>